<feature type="transmembrane region" description="Helical" evidence="1">
    <location>
        <begin position="40"/>
        <end position="58"/>
    </location>
</feature>
<comment type="caution">
    <text evidence="2">The sequence shown here is derived from an EMBL/GenBank/DDBJ whole genome shotgun (WGS) entry which is preliminary data.</text>
</comment>
<protein>
    <submittedName>
        <fullName evidence="2">Uncharacterized protein</fullName>
    </submittedName>
</protein>
<proteinExistence type="predicted"/>
<sequence length="361" mass="40742">MVTFYSTWCQFSPSSLEIQLAGQPAFIATFFDTILNMRSVLFFTVIASSLLAVCPLPMDIWPSNQPRRLPQVPRPLGPIVTFINPITGKELGDNIIKAPAGIGFPLSKVIGKGITYKSLANIEVGKAGTGRTWLYFKVFDDVLGCNPCFGYMARGNRYILPSYRPADFDKWYIGISKGQPAHGSFKYYMGKPARPEYRDDRVMLAEWQRIFDEFESYFMAPKPEVIFVSFPMPLVHLELPFNPPETEDPTKELNRALNRDLGGEINYKGRYYKSHDYDAVWVYFLLTAGNKRCTTASPCYGCIVVPPSGTKHVLIVQRKPGQLSLNVARVDWIGAYYGPGGSDEILAFMEHQLGHRFMPRS</sequence>
<accession>A0A9P5Q041</accession>
<dbReference type="Proteomes" id="UP000772434">
    <property type="component" value="Unassembled WGS sequence"/>
</dbReference>
<dbReference type="AlphaFoldDB" id="A0A9P5Q041"/>
<reference evidence="2" key="1">
    <citation type="submission" date="2020-11" db="EMBL/GenBank/DDBJ databases">
        <authorList>
            <consortium name="DOE Joint Genome Institute"/>
            <person name="Ahrendt S."/>
            <person name="Riley R."/>
            <person name="Andreopoulos W."/>
            <person name="Labutti K."/>
            <person name="Pangilinan J."/>
            <person name="Ruiz-Duenas F.J."/>
            <person name="Barrasa J.M."/>
            <person name="Sanchez-Garcia M."/>
            <person name="Camarero S."/>
            <person name="Miyauchi S."/>
            <person name="Serrano A."/>
            <person name="Linde D."/>
            <person name="Babiker R."/>
            <person name="Drula E."/>
            <person name="Ayuso-Fernandez I."/>
            <person name="Pacheco R."/>
            <person name="Padilla G."/>
            <person name="Ferreira P."/>
            <person name="Barriuso J."/>
            <person name="Kellner H."/>
            <person name="Castanera R."/>
            <person name="Alfaro M."/>
            <person name="Ramirez L."/>
            <person name="Pisabarro A.G."/>
            <person name="Kuo A."/>
            <person name="Tritt A."/>
            <person name="Lipzen A."/>
            <person name="He G."/>
            <person name="Yan M."/>
            <person name="Ng V."/>
            <person name="Cullen D."/>
            <person name="Martin F."/>
            <person name="Rosso M.-N."/>
            <person name="Henrissat B."/>
            <person name="Hibbett D."/>
            <person name="Martinez A.T."/>
            <person name="Grigoriev I.V."/>
        </authorList>
    </citation>
    <scope>NUCLEOTIDE SEQUENCE</scope>
    <source>
        <strain evidence="2">AH 40177</strain>
    </source>
</reference>
<name>A0A9P5Q041_9AGAR</name>
<organism evidence="2 3">
    <name type="scientific">Rhodocollybia butyracea</name>
    <dbReference type="NCBI Taxonomy" id="206335"/>
    <lineage>
        <taxon>Eukaryota</taxon>
        <taxon>Fungi</taxon>
        <taxon>Dikarya</taxon>
        <taxon>Basidiomycota</taxon>
        <taxon>Agaricomycotina</taxon>
        <taxon>Agaricomycetes</taxon>
        <taxon>Agaricomycetidae</taxon>
        <taxon>Agaricales</taxon>
        <taxon>Marasmiineae</taxon>
        <taxon>Omphalotaceae</taxon>
        <taxon>Rhodocollybia</taxon>
    </lineage>
</organism>
<dbReference type="EMBL" id="JADNRY010000025">
    <property type="protein sequence ID" value="KAF9072343.1"/>
    <property type="molecule type" value="Genomic_DNA"/>
</dbReference>
<evidence type="ECO:0000313" key="3">
    <source>
        <dbReference type="Proteomes" id="UP000772434"/>
    </source>
</evidence>
<keyword evidence="1" id="KW-0472">Membrane</keyword>
<evidence type="ECO:0000256" key="1">
    <source>
        <dbReference type="SAM" id="Phobius"/>
    </source>
</evidence>
<keyword evidence="1" id="KW-0812">Transmembrane</keyword>
<keyword evidence="1" id="KW-1133">Transmembrane helix</keyword>
<gene>
    <name evidence="2" type="ORF">BDP27DRAFT_1320762</name>
</gene>
<evidence type="ECO:0000313" key="2">
    <source>
        <dbReference type="EMBL" id="KAF9072343.1"/>
    </source>
</evidence>
<keyword evidence="3" id="KW-1185">Reference proteome</keyword>